<reference evidence="2" key="1">
    <citation type="journal article" date="2020" name="Stud. Mycol.">
        <title>101 Dothideomycetes genomes: a test case for predicting lifestyles and emergence of pathogens.</title>
        <authorList>
            <person name="Haridas S."/>
            <person name="Albert R."/>
            <person name="Binder M."/>
            <person name="Bloem J."/>
            <person name="Labutti K."/>
            <person name="Salamov A."/>
            <person name="Andreopoulos B."/>
            <person name="Baker S."/>
            <person name="Barry K."/>
            <person name="Bills G."/>
            <person name="Bluhm B."/>
            <person name="Cannon C."/>
            <person name="Castanera R."/>
            <person name="Culley D."/>
            <person name="Daum C."/>
            <person name="Ezra D."/>
            <person name="Gonzalez J."/>
            <person name="Henrissat B."/>
            <person name="Kuo A."/>
            <person name="Liang C."/>
            <person name="Lipzen A."/>
            <person name="Lutzoni F."/>
            <person name="Magnuson J."/>
            <person name="Mondo S."/>
            <person name="Nolan M."/>
            <person name="Ohm R."/>
            <person name="Pangilinan J."/>
            <person name="Park H.-J."/>
            <person name="Ramirez L."/>
            <person name="Alfaro M."/>
            <person name="Sun H."/>
            <person name="Tritt A."/>
            <person name="Yoshinaga Y."/>
            <person name="Zwiers L.-H."/>
            <person name="Turgeon B."/>
            <person name="Goodwin S."/>
            <person name="Spatafora J."/>
            <person name="Crous P."/>
            <person name="Grigoriev I."/>
        </authorList>
    </citation>
    <scope>NUCLEOTIDE SEQUENCE</scope>
    <source>
        <strain evidence="2">CBS 122367</strain>
    </source>
</reference>
<dbReference type="AlphaFoldDB" id="A0A6G1IN19"/>
<evidence type="ECO:0000313" key="2">
    <source>
        <dbReference type="EMBL" id="KAF2679636.1"/>
    </source>
</evidence>
<organism evidence="2 3">
    <name type="scientific">Lentithecium fluviatile CBS 122367</name>
    <dbReference type="NCBI Taxonomy" id="1168545"/>
    <lineage>
        <taxon>Eukaryota</taxon>
        <taxon>Fungi</taxon>
        <taxon>Dikarya</taxon>
        <taxon>Ascomycota</taxon>
        <taxon>Pezizomycotina</taxon>
        <taxon>Dothideomycetes</taxon>
        <taxon>Pleosporomycetidae</taxon>
        <taxon>Pleosporales</taxon>
        <taxon>Massarineae</taxon>
        <taxon>Lentitheciaceae</taxon>
        <taxon>Lentithecium</taxon>
    </lineage>
</organism>
<name>A0A6G1IN19_9PLEO</name>
<dbReference type="OrthoDB" id="2951834at2759"/>
<evidence type="ECO:0000313" key="3">
    <source>
        <dbReference type="Proteomes" id="UP000799291"/>
    </source>
</evidence>
<proteinExistence type="predicted"/>
<feature type="compositionally biased region" description="Polar residues" evidence="1">
    <location>
        <begin position="14"/>
        <end position="33"/>
    </location>
</feature>
<dbReference type="EMBL" id="MU005602">
    <property type="protein sequence ID" value="KAF2679636.1"/>
    <property type="molecule type" value="Genomic_DNA"/>
</dbReference>
<gene>
    <name evidence="2" type="ORF">K458DRAFT_115567</name>
</gene>
<evidence type="ECO:0000256" key="1">
    <source>
        <dbReference type="SAM" id="MobiDB-lite"/>
    </source>
</evidence>
<protein>
    <submittedName>
        <fullName evidence="2">Uncharacterized protein</fullName>
    </submittedName>
</protein>
<dbReference type="Proteomes" id="UP000799291">
    <property type="component" value="Unassembled WGS sequence"/>
</dbReference>
<accession>A0A6G1IN19</accession>
<feature type="region of interest" description="Disordered" evidence="1">
    <location>
        <begin position="1"/>
        <end position="33"/>
    </location>
</feature>
<sequence length="338" mass="38419">MSVELEPPTPINMGLSQKQSNLTSMPNPTSLPNVSTDSGRNIFPFMQLPKELRLEIYSYLSASVHKPVDCTRPGRFGYWPVTLYHPNLAALSRSIHDEAMDIANDAKPAAIFCRPNQQQKYCAIQTALDIGCEMDRAWHERVGAWGGCRQRICPEAVESALNILIEKVPYTQTRQTAPEIMAARLCHLRHFFAQTLIRLRMNPQIQLSMIVKVRQYKRFYNWSGSPTAARAYSWYTRDYDELVVLRRNLVNEKKAGRTGIATRVMVRGKEGDQAFELIKNQLGEGVQCVPLEDGGHDDFPRDLGFRGYEPFQGHRYYGPCVCEPGSGKIRGQCWMCGR</sequence>
<keyword evidence="3" id="KW-1185">Reference proteome</keyword>